<dbReference type="Gene3D" id="1.20.5.4130">
    <property type="match status" value="1"/>
</dbReference>
<dbReference type="Gene3D" id="1.10.8.430">
    <property type="entry name" value="Helical domain of apoptotic protease-activating factors"/>
    <property type="match status" value="1"/>
</dbReference>
<feature type="domain" description="NB-ARC" evidence="7">
    <location>
        <begin position="201"/>
        <end position="362"/>
    </location>
</feature>
<dbReference type="GO" id="GO:0002758">
    <property type="term" value="P:innate immune response-activating signaling pathway"/>
    <property type="evidence" value="ECO:0007669"/>
    <property type="project" value="UniProtKB-ARBA"/>
</dbReference>
<organism evidence="11 12">
    <name type="scientific">Ananas comosus</name>
    <name type="common">Pineapple</name>
    <name type="synonym">Ananas ananas</name>
    <dbReference type="NCBI Taxonomy" id="4615"/>
    <lineage>
        <taxon>Eukaryota</taxon>
        <taxon>Viridiplantae</taxon>
        <taxon>Streptophyta</taxon>
        <taxon>Embryophyta</taxon>
        <taxon>Tracheophyta</taxon>
        <taxon>Spermatophyta</taxon>
        <taxon>Magnoliopsida</taxon>
        <taxon>Liliopsida</taxon>
        <taxon>Poales</taxon>
        <taxon>Bromeliaceae</taxon>
        <taxon>Bromelioideae</taxon>
        <taxon>Ananas</taxon>
    </lineage>
</organism>
<evidence type="ECO:0000256" key="6">
    <source>
        <dbReference type="ARBA" id="ARBA00022840"/>
    </source>
</evidence>
<dbReference type="InterPro" id="IPR056789">
    <property type="entry name" value="LRR_R13L1-DRL21"/>
</dbReference>
<dbReference type="InterPro" id="IPR036388">
    <property type="entry name" value="WH-like_DNA-bd_sf"/>
</dbReference>
<proteinExistence type="inferred from homology"/>
<keyword evidence="6" id="KW-0067">ATP-binding</keyword>
<keyword evidence="5" id="KW-0611">Plant defense</keyword>
<evidence type="ECO:0000256" key="3">
    <source>
        <dbReference type="ARBA" id="ARBA00022737"/>
    </source>
</evidence>
<dbReference type="Gene3D" id="1.10.10.10">
    <property type="entry name" value="Winged helix-like DNA-binding domain superfamily/Winged helix DNA-binding domain"/>
    <property type="match status" value="1"/>
</dbReference>
<dbReference type="Proteomes" id="UP000092600">
    <property type="component" value="Unassembled WGS sequence"/>
</dbReference>
<dbReference type="EMBL" id="LSRQ01000754">
    <property type="protein sequence ID" value="OAY81044.1"/>
    <property type="molecule type" value="Genomic_DNA"/>
</dbReference>
<evidence type="ECO:0000256" key="4">
    <source>
        <dbReference type="ARBA" id="ARBA00022741"/>
    </source>
</evidence>
<dbReference type="InterPro" id="IPR032675">
    <property type="entry name" value="LRR_dom_sf"/>
</dbReference>
<evidence type="ECO:0000259" key="8">
    <source>
        <dbReference type="Pfam" id="PF18052"/>
    </source>
</evidence>
<dbReference type="FunFam" id="3.40.50.300:FF:001091">
    <property type="entry name" value="Probable disease resistance protein At1g61300"/>
    <property type="match status" value="1"/>
</dbReference>
<gene>
    <name evidence="11" type="ORF">ACMD2_11472</name>
</gene>
<keyword evidence="3" id="KW-0677">Repeat</keyword>
<name>A0A199VVI9_ANACO</name>
<protein>
    <submittedName>
        <fullName evidence="11">Putative disease resistance protein RGA4</fullName>
    </submittedName>
</protein>
<evidence type="ECO:0000256" key="5">
    <source>
        <dbReference type="ARBA" id="ARBA00022821"/>
    </source>
</evidence>
<dbReference type="GO" id="GO:0043531">
    <property type="term" value="F:ADP binding"/>
    <property type="evidence" value="ECO:0007669"/>
    <property type="project" value="InterPro"/>
</dbReference>
<dbReference type="Gene3D" id="3.40.50.300">
    <property type="entry name" value="P-loop containing nucleotide triphosphate hydrolases"/>
    <property type="match status" value="1"/>
</dbReference>
<feature type="domain" description="Disease resistance N-terminal" evidence="8">
    <location>
        <begin position="15"/>
        <end position="95"/>
    </location>
</feature>
<dbReference type="InterPro" id="IPR002182">
    <property type="entry name" value="NB-ARC"/>
</dbReference>
<evidence type="ECO:0000256" key="2">
    <source>
        <dbReference type="ARBA" id="ARBA00022614"/>
    </source>
</evidence>
<dbReference type="GO" id="GO:0005524">
    <property type="term" value="F:ATP binding"/>
    <property type="evidence" value="ECO:0007669"/>
    <property type="project" value="UniProtKB-KW"/>
</dbReference>
<dbReference type="PANTHER" id="PTHR36766:SF40">
    <property type="entry name" value="DISEASE RESISTANCE PROTEIN RGA3"/>
    <property type="match status" value="1"/>
</dbReference>
<dbReference type="PRINTS" id="PR00364">
    <property type="entry name" value="DISEASERSIST"/>
</dbReference>
<evidence type="ECO:0000259" key="7">
    <source>
        <dbReference type="Pfam" id="PF00931"/>
    </source>
</evidence>
<feature type="domain" description="R13L1/DRL21-like LRR repeat region" evidence="10">
    <location>
        <begin position="707"/>
        <end position="830"/>
    </location>
</feature>
<sequence>MGWLLSFAKEVVQSAVASVAADELVRLLPSVDHDLEVLRTTLLTTRLRVDKAELWRFKNPHFDQLLMQLKAAFYDAEDLIAEFDYVELQQKIEGGQASLLLSSSLDLVKNLISRPPDKVQRYQRRLDDAVAAVEKAIVDLNFCDEPKLSGMLRRRQTGSSVTEPEVFGRDEERERVIALLLPFGDESRKSNDENYSDGESVSTKRTKRENVSVLPIVGMGGVGKTTLAQLVYNDPRIQNYFEMRIWVCVSNFFDVKRLTKEVVNNAKMRYQTNGKNLSSLQVLLTKMATSKRFLLVLDDVWNEDKMEWQKFYAPIRNGQRGSMILTTTRSLKVADVMGTADSVFLEGLPDDSFWEFFKVCAFGYEKESVNQELESIGKKIATKLKGSLLAAKTVGGLLSEKMEAKHWRTIMNSEMWKLRHGENGILPALQLSYQYLPPHLKRCFSICSFFPKDYEFYEDSLVEFWVAQGFIMPEDDMLLKDVGTRYLRELTSRSFFQQVHQRRKCYLIHDLMHDLALSVSAHEVLMLQNDKNEQRTSPSIVRHLAICASNLELSTLNDLGRYDRLRSILRESFPQFGNSGYLQVILPSTIKTWFSQLRYIRLLDISHCAIQELPENIDNLKLLQYLDISNTHIKRLPESFCRLYNLRVLNLLRCPLQSFPKGFTKLINLWKLHMKDSLFSEVPEIGKLTALQVLPAFEVRQDKGHRITELKDLTQLQRTLCITHLENVESQEEARQAKLCDKEYLDKLVLEWSPSRNTSSARNDFSLHEEVLEGLQPHPNLKKLDIVSYCGEKYPSWLQIQVLPLLSSLQIKYCPDIKDVFRLPHSLKSLVLADVGLEALPKLLDEDSAVEGTSRKSIKSSSLSDLQIVNLSKLTSLQEWLLPLHLPALKSINIVNCNELKSLPIDRFKEFSSLEVLDIQNCPNLTSERKLVLPSSMLSLKIDSCGDLDNSLPSCLQNLTSLASLHLCNCEQIECLPGNVFRNLTALKLLKIENCPKLRSLGGSEALTSLKIVNISDCPGLMESEPLMSVEKVRKEDTSALKLVIDNTALLRLSFFKTLLASTMSLEILGSPETLMFVGGDDEWVQILKPLQSLSFDCCSYLKSLPAWLHGLTSLQELIINDCPEIDLLPSLPTTLEYLYFSNCNSVLTEQLKMHEAVIQQRRSHRFAAAPLIPNHRLKDK</sequence>
<dbReference type="SUPFAM" id="SSF52058">
    <property type="entry name" value="L domain-like"/>
    <property type="match status" value="2"/>
</dbReference>
<dbReference type="InterPro" id="IPR042197">
    <property type="entry name" value="Apaf_helical"/>
</dbReference>
<dbReference type="InterPro" id="IPR058922">
    <property type="entry name" value="WHD_DRP"/>
</dbReference>
<comment type="similarity">
    <text evidence="1">Belongs to the disease resistance NB-LRR family.</text>
</comment>
<dbReference type="Pfam" id="PF25019">
    <property type="entry name" value="LRR_R13L1-DRL21"/>
    <property type="match status" value="1"/>
</dbReference>
<dbReference type="AlphaFoldDB" id="A0A199VVI9"/>
<evidence type="ECO:0000259" key="9">
    <source>
        <dbReference type="Pfam" id="PF23559"/>
    </source>
</evidence>
<dbReference type="GO" id="GO:0042742">
    <property type="term" value="P:defense response to bacterium"/>
    <property type="evidence" value="ECO:0007669"/>
    <property type="project" value="UniProtKB-ARBA"/>
</dbReference>
<evidence type="ECO:0000313" key="12">
    <source>
        <dbReference type="Proteomes" id="UP000092600"/>
    </source>
</evidence>
<reference evidence="11 12" key="1">
    <citation type="journal article" date="2016" name="DNA Res.">
        <title>The draft genome of MD-2 pineapple using hybrid error correction of long reads.</title>
        <authorList>
            <person name="Redwan R.M."/>
            <person name="Saidin A."/>
            <person name="Kumar S.V."/>
        </authorList>
    </citation>
    <scope>NUCLEOTIDE SEQUENCE [LARGE SCALE GENOMIC DNA]</scope>
    <source>
        <strain evidence="12">cv. MD2</strain>
        <tissue evidence="11">Leaf</tissue>
    </source>
</reference>
<dbReference type="Pfam" id="PF23559">
    <property type="entry name" value="WHD_DRP"/>
    <property type="match status" value="1"/>
</dbReference>
<evidence type="ECO:0000313" key="11">
    <source>
        <dbReference type="EMBL" id="OAY81044.1"/>
    </source>
</evidence>
<comment type="caution">
    <text evidence="11">The sequence shown here is derived from an EMBL/GenBank/DDBJ whole genome shotgun (WGS) entry which is preliminary data.</text>
</comment>
<evidence type="ECO:0000259" key="10">
    <source>
        <dbReference type="Pfam" id="PF25019"/>
    </source>
</evidence>
<accession>A0A199VVI9</accession>
<dbReference type="Pfam" id="PF18052">
    <property type="entry name" value="Rx_N"/>
    <property type="match status" value="1"/>
</dbReference>
<dbReference type="PANTHER" id="PTHR36766">
    <property type="entry name" value="PLANT BROAD-SPECTRUM MILDEW RESISTANCE PROTEIN RPW8"/>
    <property type="match status" value="1"/>
</dbReference>
<dbReference type="Gene3D" id="3.80.10.10">
    <property type="entry name" value="Ribonuclease Inhibitor"/>
    <property type="match status" value="3"/>
</dbReference>
<keyword evidence="4" id="KW-0547">Nucleotide-binding</keyword>
<feature type="domain" description="Disease resistance protein winged helix" evidence="9">
    <location>
        <begin position="450"/>
        <end position="516"/>
    </location>
</feature>
<dbReference type="InterPro" id="IPR027417">
    <property type="entry name" value="P-loop_NTPase"/>
</dbReference>
<dbReference type="FunFam" id="1.10.10.10:FF:000322">
    <property type="entry name" value="Probable disease resistance protein At1g63360"/>
    <property type="match status" value="1"/>
</dbReference>
<dbReference type="Pfam" id="PF00931">
    <property type="entry name" value="NB-ARC"/>
    <property type="match status" value="1"/>
</dbReference>
<dbReference type="InterPro" id="IPR041118">
    <property type="entry name" value="Rx_N"/>
</dbReference>
<dbReference type="GO" id="GO:0009626">
    <property type="term" value="P:plant-type hypersensitive response"/>
    <property type="evidence" value="ECO:0007669"/>
    <property type="project" value="UniProtKB-ARBA"/>
</dbReference>
<keyword evidence="2" id="KW-0433">Leucine-rich repeat</keyword>
<evidence type="ECO:0000256" key="1">
    <source>
        <dbReference type="ARBA" id="ARBA00008894"/>
    </source>
</evidence>
<dbReference type="SUPFAM" id="SSF52540">
    <property type="entry name" value="P-loop containing nucleoside triphosphate hydrolases"/>
    <property type="match status" value="1"/>
</dbReference>